<dbReference type="Gene3D" id="1.20.58.390">
    <property type="entry name" value="Neurotransmitter-gated ion-channel transmembrane domain"/>
    <property type="match status" value="1"/>
</dbReference>
<dbReference type="GO" id="GO:0004888">
    <property type="term" value="F:transmembrane signaling receptor activity"/>
    <property type="evidence" value="ECO:0007669"/>
    <property type="project" value="InterPro"/>
</dbReference>
<dbReference type="SUPFAM" id="SSF63712">
    <property type="entry name" value="Nicotinic receptor ligand binding domain-like"/>
    <property type="match status" value="1"/>
</dbReference>
<protein>
    <recommendedName>
        <fullName evidence="6">Neurotransmitter-gated ion-channel ligand-binding domain-containing protein</fullName>
    </recommendedName>
</protein>
<organism evidence="7 8">
    <name type="scientific">Diacronema lutheri</name>
    <name type="common">Unicellular marine alga</name>
    <name type="synonym">Monochrysis lutheri</name>
    <dbReference type="NCBI Taxonomy" id="2081491"/>
    <lineage>
        <taxon>Eukaryota</taxon>
        <taxon>Haptista</taxon>
        <taxon>Haptophyta</taxon>
        <taxon>Pavlovophyceae</taxon>
        <taxon>Pavlovales</taxon>
        <taxon>Pavlovaceae</taxon>
        <taxon>Diacronema</taxon>
    </lineage>
</organism>
<evidence type="ECO:0000313" key="8">
    <source>
        <dbReference type="Proteomes" id="UP000751190"/>
    </source>
</evidence>
<gene>
    <name evidence="7" type="ORF">KFE25_001197</name>
</gene>
<feature type="transmembrane region" description="Helical" evidence="5">
    <location>
        <begin position="344"/>
        <end position="365"/>
    </location>
</feature>
<evidence type="ECO:0000313" key="7">
    <source>
        <dbReference type="EMBL" id="KAG8461593.1"/>
    </source>
</evidence>
<keyword evidence="4 5" id="KW-0472">Membrane</keyword>
<feature type="domain" description="Neurotransmitter-gated ion-channel ligand-binding" evidence="6">
    <location>
        <begin position="40"/>
        <end position="154"/>
    </location>
</feature>
<dbReference type="InterPro" id="IPR006201">
    <property type="entry name" value="Neur_channel"/>
</dbReference>
<dbReference type="SUPFAM" id="SSF90112">
    <property type="entry name" value="Neurotransmitter-gated ion-channel transmembrane pore"/>
    <property type="match status" value="1"/>
</dbReference>
<feature type="transmembrane region" description="Helical" evidence="5">
    <location>
        <begin position="252"/>
        <end position="273"/>
    </location>
</feature>
<evidence type="ECO:0000256" key="1">
    <source>
        <dbReference type="ARBA" id="ARBA00004141"/>
    </source>
</evidence>
<dbReference type="EMBL" id="JAGTXO010000025">
    <property type="protein sequence ID" value="KAG8461593.1"/>
    <property type="molecule type" value="Genomic_DNA"/>
</dbReference>
<dbReference type="InterPro" id="IPR036719">
    <property type="entry name" value="Neuro-gated_channel_TM_sf"/>
</dbReference>
<evidence type="ECO:0000256" key="2">
    <source>
        <dbReference type="ARBA" id="ARBA00022692"/>
    </source>
</evidence>
<evidence type="ECO:0000259" key="6">
    <source>
        <dbReference type="Pfam" id="PF02931"/>
    </source>
</evidence>
<dbReference type="GO" id="GO:0016020">
    <property type="term" value="C:membrane"/>
    <property type="evidence" value="ECO:0007669"/>
    <property type="project" value="UniProtKB-SubCell"/>
</dbReference>
<name>A0A8J5XD80_DIALT</name>
<dbReference type="InterPro" id="IPR006202">
    <property type="entry name" value="Neur_chan_lig-bd"/>
</dbReference>
<dbReference type="InterPro" id="IPR038050">
    <property type="entry name" value="Neuro_actylchol_rec"/>
</dbReference>
<comment type="subcellular location">
    <subcellularLocation>
        <location evidence="1">Membrane</location>
        <topology evidence="1">Multi-pass membrane protein</topology>
    </subcellularLocation>
</comment>
<feature type="transmembrane region" description="Helical" evidence="5">
    <location>
        <begin position="285"/>
        <end position="304"/>
    </location>
</feature>
<evidence type="ECO:0000256" key="5">
    <source>
        <dbReference type="SAM" id="Phobius"/>
    </source>
</evidence>
<keyword evidence="3 5" id="KW-1133">Transmembrane helix</keyword>
<dbReference type="Gene3D" id="2.70.170.10">
    <property type="entry name" value="Neurotransmitter-gated ion-channel ligand-binding domain"/>
    <property type="match status" value="1"/>
</dbReference>
<keyword evidence="8" id="KW-1185">Reference proteome</keyword>
<feature type="transmembrane region" description="Helical" evidence="5">
    <location>
        <begin position="316"/>
        <end position="338"/>
    </location>
</feature>
<dbReference type="PANTHER" id="PTHR18945">
    <property type="entry name" value="NEUROTRANSMITTER GATED ION CHANNEL"/>
    <property type="match status" value="1"/>
</dbReference>
<evidence type="ECO:0000256" key="4">
    <source>
        <dbReference type="ARBA" id="ARBA00023136"/>
    </source>
</evidence>
<proteinExistence type="predicted"/>
<dbReference type="OMA" id="SSEVWHK"/>
<dbReference type="OrthoDB" id="203862at2759"/>
<dbReference type="InterPro" id="IPR036734">
    <property type="entry name" value="Neur_chan_lig-bd_sf"/>
</dbReference>
<comment type="caution">
    <text evidence="7">The sequence shown here is derived from an EMBL/GenBank/DDBJ whole genome shotgun (WGS) entry which is preliminary data.</text>
</comment>
<dbReference type="AlphaFoldDB" id="A0A8J5XD80"/>
<reference evidence="7" key="1">
    <citation type="submission" date="2021-05" db="EMBL/GenBank/DDBJ databases">
        <title>The genome of the haptophyte Pavlova lutheri (Diacronema luteri, Pavlovales) - a model for lipid biosynthesis in eukaryotic algae.</title>
        <authorList>
            <person name="Hulatt C.J."/>
            <person name="Posewitz M.C."/>
        </authorList>
    </citation>
    <scope>NUCLEOTIDE SEQUENCE</scope>
    <source>
        <strain evidence="7">NIVA-4/92</strain>
    </source>
</reference>
<sequence>MMTDRSRLGVEDALFEDEAHVMRQGSRQSDLKESYNKAFGKQVTVGIGFQIVRIHQVDESAETFTLDFDTSMTWCDPSLVDVKEPDWAKAWSPMVIFRNEVAVEEISKKIFVSDPSRGIVFCYIKYTATFYEILELDRFPFDRQILHLDISSFRPVNELSFAQFPERNNKIFAMPISMWDVQSAPDGMERSVRAIAASTASGTADQHGMHAAMRWAAPPTMVTPTEELLASADGLCYPRARFEIKIERRCEWYLWNVVLVTWALVSISAVVYAMPVADTSDRMSLNVTLVLTVIAFKFTFGSDIPKKAYLTWMDKYLIVAFLILALQSAEICLASQLAEGSRALAALEMGFCAVVYGLWTLYHLFVAAFSHRLYLPWAQVIGSQRVQIVL</sequence>
<accession>A0A8J5XD80</accession>
<dbReference type="Proteomes" id="UP000751190">
    <property type="component" value="Unassembled WGS sequence"/>
</dbReference>
<keyword evidence="2 5" id="KW-0812">Transmembrane</keyword>
<dbReference type="Pfam" id="PF02931">
    <property type="entry name" value="Neur_chan_LBD"/>
    <property type="match status" value="1"/>
</dbReference>
<dbReference type="GO" id="GO:0005230">
    <property type="term" value="F:extracellular ligand-gated monoatomic ion channel activity"/>
    <property type="evidence" value="ECO:0007669"/>
    <property type="project" value="InterPro"/>
</dbReference>
<evidence type="ECO:0000256" key="3">
    <source>
        <dbReference type="ARBA" id="ARBA00022989"/>
    </source>
</evidence>